<feature type="transmembrane region" description="Helical" evidence="1">
    <location>
        <begin position="12"/>
        <end position="33"/>
    </location>
</feature>
<reference evidence="2" key="1">
    <citation type="submission" date="2012-05" db="EMBL/GenBank/DDBJ databases">
        <authorList>
            <person name="Krishnakumar V."/>
            <person name="Cheung F."/>
            <person name="Xiao Y."/>
            <person name="Chan A."/>
            <person name="Moskal W.A."/>
            <person name="Town C.D."/>
        </authorList>
    </citation>
    <scope>NUCLEOTIDE SEQUENCE</scope>
</reference>
<protein>
    <recommendedName>
        <fullName evidence="3">Transmembrane protein</fullName>
    </recommendedName>
</protein>
<keyword evidence="1" id="KW-0812">Transmembrane</keyword>
<evidence type="ECO:0000313" key="2">
    <source>
        <dbReference type="EMBL" id="AFK39832.1"/>
    </source>
</evidence>
<name>I3SHU0_MEDTR</name>
<sequence>MQIPCASFVASYTSQTTLTFFTVVGLIGCKWIGWSQSNLFMDRSLWIWSSVTCGSNMLMLALSPSSPWHTSMAGVSLVSPVSFLNANPRIAIFLFETVLNIDATTRFTKRLF</sequence>
<proteinExistence type="evidence at transcript level"/>
<organism evidence="2">
    <name type="scientific">Medicago truncatula</name>
    <name type="common">Barrel medic</name>
    <name type="synonym">Medicago tribuloides</name>
    <dbReference type="NCBI Taxonomy" id="3880"/>
    <lineage>
        <taxon>Eukaryota</taxon>
        <taxon>Viridiplantae</taxon>
        <taxon>Streptophyta</taxon>
        <taxon>Embryophyta</taxon>
        <taxon>Tracheophyta</taxon>
        <taxon>Spermatophyta</taxon>
        <taxon>Magnoliopsida</taxon>
        <taxon>eudicotyledons</taxon>
        <taxon>Gunneridae</taxon>
        <taxon>Pentapetalae</taxon>
        <taxon>rosids</taxon>
        <taxon>fabids</taxon>
        <taxon>Fabales</taxon>
        <taxon>Fabaceae</taxon>
        <taxon>Papilionoideae</taxon>
        <taxon>50 kb inversion clade</taxon>
        <taxon>NPAAA clade</taxon>
        <taxon>Hologalegina</taxon>
        <taxon>IRL clade</taxon>
        <taxon>Trifolieae</taxon>
        <taxon>Medicago</taxon>
    </lineage>
</organism>
<dbReference type="EMBL" id="BT140037">
    <property type="protein sequence ID" value="AFK39832.1"/>
    <property type="molecule type" value="mRNA"/>
</dbReference>
<keyword evidence="1" id="KW-1133">Transmembrane helix</keyword>
<evidence type="ECO:0000256" key="1">
    <source>
        <dbReference type="SAM" id="Phobius"/>
    </source>
</evidence>
<evidence type="ECO:0008006" key="3">
    <source>
        <dbReference type="Google" id="ProtNLM"/>
    </source>
</evidence>
<keyword evidence="1" id="KW-0472">Membrane</keyword>
<accession>I3SHU0</accession>
<dbReference type="AlphaFoldDB" id="I3SHU0"/>